<dbReference type="GeneID" id="26735267"/>
<sequence>MTDMIKIAYCNVENLDLNKAYPLVSAKRKEKIDFYRFNKDKRLSCGAYLLAEKMLAEEGIVNPNFETHKFGKTYISNYENIYFNISHSKNMVSCAVSDAEIGCDIEFNDPQIDLNIAKNYFFNSEYENIKRSKNPSNEFFKYWVLKESYMKYCGLGFRLELSDFEIVIDSEIRLKNDIHNIKFNLFDVGRYKLATAGHFKTKEVNEYSLEDLY</sequence>
<dbReference type="PANTHER" id="PTHR12215:SF10">
    <property type="entry name" value="L-AMINOADIPATE-SEMIALDEHYDE DEHYDROGENASE-PHOSPHOPANTETHEINYL TRANSFERASE"/>
    <property type="match status" value="1"/>
</dbReference>
<evidence type="ECO:0000313" key="3">
    <source>
        <dbReference type="EMBL" id="ALT68095.1"/>
    </source>
</evidence>
<accession>A0A0U3CR59</accession>
<dbReference type="Gene3D" id="3.90.470.20">
    <property type="entry name" value="4'-phosphopantetheinyl transferase domain"/>
    <property type="match status" value="2"/>
</dbReference>
<protein>
    <submittedName>
        <fullName evidence="3">4'-phosphopantetheinyl transferase family protein</fullName>
    </submittedName>
</protein>
<dbReference type="GO" id="GO:0005829">
    <property type="term" value="C:cytosol"/>
    <property type="evidence" value="ECO:0007669"/>
    <property type="project" value="TreeGrafter"/>
</dbReference>
<dbReference type="OrthoDB" id="75387at2157"/>
<reference evidence="3 4" key="1">
    <citation type="submission" date="2015-04" db="EMBL/GenBank/DDBJ databases">
        <title>The complete genome sequence of the rumen methanogen Methanobrevibacter millerae SM9.</title>
        <authorList>
            <person name="Leahy S.C."/>
            <person name="Kelly W.J."/>
            <person name="Pacheco D.M."/>
            <person name="Li D."/>
            <person name="Altermann E."/>
            <person name="Attwood G.T."/>
        </authorList>
    </citation>
    <scope>NUCLEOTIDE SEQUENCE [LARGE SCALE GENOMIC DNA]</scope>
    <source>
        <strain evidence="3 4">SM9</strain>
    </source>
</reference>
<evidence type="ECO:0000313" key="4">
    <source>
        <dbReference type="Proteomes" id="UP000067738"/>
    </source>
</evidence>
<proteinExistence type="predicted"/>
<dbReference type="AlphaFoldDB" id="A0A0U3CR59"/>
<dbReference type="InterPro" id="IPR050559">
    <property type="entry name" value="P-Pant_transferase_sf"/>
</dbReference>
<dbReference type="GO" id="GO:0008897">
    <property type="term" value="F:holo-[acyl-carrier-protein] synthase activity"/>
    <property type="evidence" value="ECO:0007669"/>
    <property type="project" value="InterPro"/>
</dbReference>
<dbReference type="GO" id="GO:0019878">
    <property type="term" value="P:lysine biosynthetic process via aminoadipic acid"/>
    <property type="evidence" value="ECO:0007669"/>
    <property type="project" value="TreeGrafter"/>
</dbReference>
<keyword evidence="1 3" id="KW-0808">Transferase</keyword>
<dbReference type="InterPro" id="IPR008278">
    <property type="entry name" value="4-PPantetheinyl_Trfase_dom"/>
</dbReference>
<keyword evidence="4" id="KW-1185">Reference proteome</keyword>
<dbReference type="Pfam" id="PF01648">
    <property type="entry name" value="ACPS"/>
    <property type="match status" value="1"/>
</dbReference>
<dbReference type="Proteomes" id="UP000067738">
    <property type="component" value="Chromosome"/>
</dbReference>
<dbReference type="EMBL" id="CP011266">
    <property type="protein sequence ID" value="ALT68095.1"/>
    <property type="molecule type" value="Genomic_DNA"/>
</dbReference>
<dbReference type="InterPro" id="IPR037143">
    <property type="entry name" value="4-PPantetheinyl_Trfase_dom_sf"/>
</dbReference>
<evidence type="ECO:0000259" key="2">
    <source>
        <dbReference type="Pfam" id="PF01648"/>
    </source>
</evidence>
<dbReference type="PANTHER" id="PTHR12215">
    <property type="entry name" value="PHOSPHOPANTETHEINE TRANSFERASE"/>
    <property type="match status" value="1"/>
</dbReference>
<dbReference type="PATRIC" id="fig|230361.4.peg.307"/>
<name>A0A0U3CR59_9EURY</name>
<feature type="domain" description="4'-phosphopantetheinyl transferase" evidence="2">
    <location>
        <begin position="101"/>
        <end position="183"/>
    </location>
</feature>
<organism evidence="3 4">
    <name type="scientific">Methanobrevibacter millerae</name>
    <dbReference type="NCBI Taxonomy" id="230361"/>
    <lineage>
        <taxon>Archaea</taxon>
        <taxon>Methanobacteriati</taxon>
        <taxon>Methanobacteriota</taxon>
        <taxon>Methanomada group</taxon>
        <taxon>Methanobacteria</taxon>
        <taxon>Methanobacteriales</taxon>
        <taxon>Methanobacteriaceae</taxon>
        <taxon>Methanobrevibacter</taxon>
    </lineage>
</organism>
<dbReference type="KEGG" id="mmil:sm9_0293"/>
<evidence type="ECO:0000256" key="1">
    <source>
        <dbReference type="ARBA" id="ARBA00022679"/>
    </source>
</evidence>
<dbReference type="RefSeq" id="WP_157064629.1">
    <property type="nucleotide sequence ID" value="NZ_CP011266.1"/>
</dbReference>
<gene>
    <name evidence="3" type="ORF">sm9_0293</name>
</gene>
<dbReference type="GO" id="GO:0000287">
    <property type="term" value="F:magnesium ion binding"/>
    <property type="evidence" value="ECO:0007669"/>
    <property type="project" value="InterPro"/>
</dbReference>
<dbReference type="SUPFAM" id="SSF56214">
    <property type="entry name" value="4'-phosphopantetheinyl transferase"/>
    <property type="match status" value="2"/>
</dbReference>